<dbReference type="Pfam" id="PF01614">
    <property type="entry name" value="IclR_C"/>
    <property type="match status" value="1"/>
</dbReference>
<dbReference type="InterPro" id="IPR014757">
    <property type="entry name" value="Tscrpt_reg_IclR_C"/>
</dbReference>
<dbReference type="Gene3D" id="3.30.450.40">
    <property type="match status" value="1"/>
</dbReference>
<keyword evidence="3" id="KW-0804">Transcription</keyword>
<sequence>MEYTVAAVHEALSVLMHVAHAPGLGVTEIARRSGNTKARTFRLLTTLEQSGFVQRGPTDTDYVLGPIALVLGLAAQEQVSLARLGRRHLEALGQRFDENVQIRVRDGLVSVTVVKWDSSQGVRVHSDIGVRRALHAGASGKLLLAFAPEALQQQVLDGPLERFTPQTLSQRAKLAREIAQVREQGYAVSKGEVFGGVVAAAVPVLDARGEVIAALGMSIPEVRAPADLAPHVDALTRAAQGLSRELGWPG</sequence>
<evidence type="ECO:0000259" key="5">
    <source>
        <dbReference type="PROSITE" id="PS51078"/>
    </source>
</evidence>
<organism evidence="6 7">
    <name type="scientific">Pseudaquabacterium terrae</name>
    <dbReference type="NCBI Taxonomy" id="2732868"/>
    <lineage>
        <taxon>Bacteria</taxon>
        <taxon>Pseudomonadati</taxon>
        <taxon>Pseudomonadota</taxon>
        <taxon>Betaproteobacteria</taxon>
        <taxon>Burkholderiales</taxon>
        <taxon>Sphaerotilaceae</taxon>
        <taxon>Pseudaquabacterium</taxon>
    </lineage>
</organism>
<dbReference type="PROSITE" id="PS51077">
    <property type="entry name" value="HTH_ICLR"/>
    <property type="match status" value="1"/>
</dbReference>
<dbReference type="EMBL" id="JABRWJ010000008">
    <property type="protein sequence ID" value="NRF70262.1"/>
    <property type="molecule type" value="Genomic_DNA"/>
</dbReference>
<feature type="domain" description="IclR-ED" evidence="5">
    <location>
        <begin position="67"/>
        <end position="248"/>
    </location>
</feature>
<evidence type="ECO:0000313" key="6">
    <source>
        <dbReference type="EMBL" id="NRF70262.1"/>
    </source>
</evidence>
<dbReference type="SUPFAM" id="SSF55781">
    <property type="entry name" value="GAF domain-like"/>
    <property type="match status" value="1"/>
</dbReference>
<dbReference type="SMART" id="SM00346">
    <property type="entry name" value="HTH_ICLR"/>
    <property type="match status" value="1"/>
</dbReference>
<dbReference type="RefSeq" id="WP_173128935.1">
    <property type="nucleotide sequence ID" value="NZ_JABRWJ010000008.1"/>
</dbReference>
<keyword evidence="7" id="KW-1185">Reference proteome</keyword>
<dbReference type="Gene3D" id="1.10.10.10">
    <property type="entry name" value="Winged helix-like DNA-binding domain superfamily/Winged helix DNA-binding domain"/>
    <property type="match status" value="1"/>
</dbReference>
<dbReference type="PANTHER" id="PTHR30136">
    <property type="entry name" value="HELIX-TURN-HELIX TRANSCRIPTIONAL REGULATOR, ICLR FAMILY"/>
    <property type="match status" value="1"/>
</dbReference>
<name>A0ABX2ENK7_9BURK</name>
<proteinExistence type="predicted"/>
<dbReference type="InterPro" id="IPR050707">
    <property type="entry name" value="HTH_MetabolicPath_Reg"/>
</dbReference>
<protein>
    <submittedName>
        <fullName evidence="6">IclR family transcriptional regulator</fullName>
    </submittedName>
</protein>
<dbReference type="InterPro" id="IPR036390">
    <property type="entry name" value="WH_DNA-bd_sf"/>
</dbReference>
<dbReference type="PROSITE" id="PS51078">
    <property type="entry name" value="ICLR_ED"/>
    <property type="match status" value="1"/>
</dbReference>
<dbReference type="Pfam" id="PF09339">
    <property type="entry name" value="HTH_IclR"/>
    <property type="match status" value="1"/>
</dbReference>
<dbReference type="InterPro" id="IPR029016">
    <property type="entry name" value="GAF-like_dom_sf"/>
</dbReference>
<evidence type="ECO:0000259" key="4">
    <source>
        <dbReference type="PROSITE" id="PS51077"/>
    </source>
</evidence>
<dbReference type="InterPro" id="IPR036388">
    <property type="entry name" value="WH-like_DNA-bd_sf"/>
</dbReference>
<feature type="domain" description="HTH iclR-type" evidence="4">
    <location>
        <begin position="5"/>
        <end position="66"/>
    </location>
</feature>
<accession>A0ABX2ENK7</accession>
<dbReference type="Proteomes" id="UP000737171">
    <property type="component" value="Unassembled WGS sequence"/>
</dbReference>
<reference evidence="6 7" key="1">
    <citation type="submission" date="2020-05" db="EMBL/GenBank/DDBJ databases">
        <title>Aquincola sp. isolate from soil.</title>
        <authorList>
            <person name="Han J."/>
            <person name="Kim D.-U."/>
        </authorList>
    </citation>
    <scope>NUCLEOTIDE SEQUENCE [LARGE SCALE GENOMIC DNA]</scope>
    <source>
        <strain evidence="6 7">S2</strain>
    </source>
</reference>
<dbReference type="PANTHER" id="PTHR30136:SF24">
    <property type="entry name" value="HTH-TYPE TRANSCRIPTIONAL REPRESSOR ALLR"/>
    <property type="match status" value="1"/>
</dbReference>
<keyword evidence="2" id="KW-0238">DNA-binding</keyword>
<keyword evidence="1" id="KW-0805">Transcription regulation</keyword>
<gene>
    <name evidence="6" type="ORF">HLB44_24955</name>
</gene>
<dbReference type="InterPro" id="IPR005471">
    <property type="entry name" value="Tscrpt_reg_IclR_N"/>
</dbReference>
<evidence type="ECO:0000313" key="7">
    <source>
        <dbReference type="Proteomes" id="UP000737171"/>
    </source>
</evidence>
<evidence type="ECO:0000256" key="3">
    <source>
        <dbReference type="ARBA" id="ARBA00023163"/>
    </source>
</evidence>
<evidence type="ECO:0000256" key="1">
    <source>
        <dbReference type="ARBA" id="ARBA00023015"/>
    </source>
</evidence>
<comment type="caution">
    <text evidence="6">The sequence shown here is derived from an EMBL/GenBank/DDBJ whole genome shotgun (WGS) entry which is preliminary data.</text>
</comment>
<dbReference type="SUPFAM" id="SSF46785">
    <property type="entry name" value="Winged helix' DNA-binding domain"/>
    <property type="match status" value="1"/>
</dbReference>
<evidence type="ECO:0000256" key="2">
    <source>
        <dbReference type="ARBA" id="ARBA00023125"/>
    </source>
</evidence>